<keyword evidence="1" id="KW-0812">Transmembrane</keyword>
<sequence length="67" mass="7205">MTRMFVVTKIRLQKALEAREAGQGTLEYLGIVVVVALLITALIAGFTKWDLGAKLGTALEKITTAIS</sequence>
<dbReference type="AlphaFoldDB" id="A0A402DVC9"/>
<dbReference type="EMBL" id="BIMR01000300">
    <property type="protein sequence ID" value="GCE78055.1"/>
    <property type="molecule type" value="Genomic_DNA"/>
</dbReference>
<organism evidence="2 3">
    <name type="scientific">Cellulomonas biazotea</name>
    <dbReference type="NCBI Taxonomy" id="1709"/>
    <lineage>
        <taxon>Bacteria</taxon>
        <taxon>Bacillati</taxon>
        <taxon>Actinomycetota</taxon>
        <taxon>Actinomycetes</taxon>
        <taxon>Micrococcales</taxon>
        <taxon>Cellulomonadaceae</taxon>
        <taxon>Cellulomonas</taxon>
    </lineage>
</organism>
<feature type="transmembrane region" description="Helical" evidence="1">
    <location>
        <begin position="28"/>
        <end position="46"/>
    </location>
</feature>
<dbReference type="Proteomes" id="UP000289954">
    <property type="component" value="Unassembled WGS sequence"/>
</dbReference>
<comment type="caution">
    <text evidence="2">The sequence shown here is derived from an EMBL/GenBank/DDBJ whole genome shotgun (WGS) entry which is preliminary data.</text>
</comment>
<dbReference type="RefSeq" id="WP_130782690.1">
    <property type="nucleotide sequence ID" value="NZ_BIMR01000300.1"/>
</dbReference>
<evidence type="ECO:0000313" key="2">
    <source>
        <dbReference type="EMBL" id="GCE78055.1"/>
    </source>
</evidence>
<name>A0A402DVC9_9CELL</name>
<evidence type="ECO:0000313" key="3">
    <source>
        <dbReference type="Proteomes" id="UP000289954"/>
    </source>
</evidence>
<proteinExistence type="predicted"/>
<dbReference type="OrthoDB" id="4829220at2"/>
<accession>A0A402DVC9</accession>
<keyword evidence="3" id="KW-1185">Reference proteome</keyword>
<protein>
    <submittedName>
        <fullName evidence="2">Uncharacterized protein</fullName>
    </submittedName>
</protein>
<gene>
    <name evidence="2" type="ORF">CBZ_31110</name>
</gene>
<keyword evidence="1" id="KW-1133">Transmembrane helix</keyword>
<reference evidence="2 3" key="1">
    <citation type="submission" date="2019-01" db="EMBL/GenBank/DDBJ databases">
        <title>Draft genome sequence of Cellulomonas takizawaensis strain TKZ-21.</title>
        <authorList>
            <person name="Yamamura H."/>
            <person name="Hayashi T."/>
            <person name="Hamada M."/>
            <person name="Serisawa Y."/>
            <person name="Matsuyama K."/>
            <person name="Nakagawa Y."/>
            <person name="Otoguro M."/>
            <person name="Yanagida F."/>
            <person name="Hayakawa M."/>
        </authorList>
    </citation>
    <scope>NUCLEOTIDE SEQUENCE [LARGE SCALE GENOMIC DNA]</scope>
    <source>
        <strain evidence="2 3">NBRC12680</strain>
    </source>
</reference>
<evidence type="ECO:0000256" key="1">
    <source>
        <dbReference type="SAM" id="Phobius"/>
    </source>
</evidence>
<keyword evidence="1" id="KW-0472">Membrane</keyword>